<reference evidence="1" key="1">
    <citation type="journal article" name="BMC Genomics">
        <title>Long-read sequencing and de novo genome assembly of marine medaka (Oryzias melastigma).</title>
        <authorList>
            <person name="Liang P."/>
            <person name="Saqib H.S.A."/>
            <person name="Ni X."/>
            <person name="Shen Y."/>
        </authorList>
    </citation>
    <scope>NUCLEOTIDE SEQUENCE</scope>
    <source>
        <strain evidence="1">Bigg-433</strain>
    </source>
</reference>
<gene>
    <name evidence="1" type="ORF">FQA47_020691</name>
</gene>
<proteinExistence type="predicted"/>
<comment type="caution">
    <text evidence="1">The sequence shown here is derived from an EMBL/GenBank/DDBJ whole genome shotgun (WGS) entry which is preliminary data.</text>
</comment>
<organism evidence="1 2">
    <name type="scientific">Oryzias melastigma</name>
    <name type="common">Marine medaka</name>
    <dbReference type="NCBI Taxonomy" id="30732"/>
    <lineage>
        <taxon>Eukaryota</taxon>
        <taxon>Metazoa</taxon>
        <taxon>Chordata</taxon>
        <taxon>Craniata</taxon>
        <taxon>Vertebrata</taxon>
        <taxon>Euteleostomi</taxon>
        <taxon>Actinopterygii</taxon>
        <taxon>Neopterygii</taxon>
        <taxon>Teleostei</taxon>
        <taxon>Neoteleostei</taxon>
        <taxon>Acanthomorphata</taxon>
        <taxon>Ovalentaria</taxon>
        <taxon>Atherinomorphae</taxon>
        <taxon>Beloniformes</taxon>
        <taxon>Adrianichthyidae</taxon>
        <taxon>Oryziinae</taxon>
        <taxon>Oryzias</taxon>
    </lineage>
</organism>
<sequence length="111" mass="12890">MITFHPLPVVDAGRTWQQWLRLRQEQQLELHLHCLHVSDRQGMQQTSALSTERLLAAPSEEKNREGWDRISKVAGLKEELSGPTQRSCSDTRFRVRRITCRVLDVNLDLTL</sequence>
<dbReference type="EMBL" id="WKFB01000207">
    <property type="protein sequence ID" value="KAF6731744.1"/>
    <property type="molecule type" value="Genomic_DNA"/>
</dbReference>
<evidence type="ECO:0000313" key="2">
    <source>
        <dbReference type="Proteomes" id="UP000646548"/>
    </source>
</evidence>
<name>A0A834FEL6_ORYME</name>
<dbReference type="Proteomes" id="UP000646548">
    <property type="component" value="Unassembled WGS sequence"/>
</dbReference>
<evidence type="ECO:0000313" key="1">
    <source>
        <dbReference type="EMBL" id="KAF6731744.1"/>
    </source>
</evidence>
<dbReference type="AlphaFoldDB" id="A0A834FEL6"/>
<protein>
    <submittedName>
        <fullName evidence="1">Uncharacterized protein</fullName>
    </submittedName>
</protein>
<accession>A0A834FEL6</accession>